<proteinExistence type="predicted"/>
<sequence length="173" mass="18413">MLPKLPFFFAAGSWLGSTSLAAPAIDIPAALAPRQTACPTTTRPAAWAFSTMWLATTTLTNGWSSLGSVTSTNTESQTRTITTWATVTSPAVATLPATTTITYTATVTTTNTYELFYETVTSPDHAPASDCILTTVTHILPTTSSITYTQPLSYLPPFSTYPLCTILFEVGVD</sequence>
<feature type="signal peptide" evidence="1">
    <location>
        <begin position="1"/>
        <end position="21"/>
    </location>
</feature>
<name>A0AAN6MGH7_9PEZI</name>
<organism evidence="2 3">
    <name type="scientific">Staphylotrichum tortipilum</name>
    <dbReference type="NCBI Taxonomy" id="2831512"/>
    <lineage>
        <taxon>Eukaryota</taxon>
        <taxon>Fungi</taxon>
        <taxon>Dikarya</taxon>
        <taxon>Ascomycota</taxon>
        <taxon>Pezizomycotina</taxon>
        <taxon>Sordariomycetes</taxon>
        <taxon>Sordariomycetidae</taxon>
        <taxon>Sordariales</taxon>
        <taxon>Chaetomiaceae</taxon>
        <taxon>Staphylotrichum</taxon>
    </lineage>
</organism>
<accession>A0AAN6MGH7</accession>
<evidence type="ECO:0000256" key="1">
    <source>
        <dbReference type="SAM" id="SignalP"/>
    </source>
</evidence>
<dbReference type="EMBL" id="MU855673">
    <property type="protein sequence ID" value="KAK3900421.1"/>
    <property type="molecule type" value="Genomic_DNA"/>
</dbReference>
<comment type="caution">
    <text evidence="2">The sequence shown here is derived from an EMBL/GenBank/DDBJ whole genome shotgun (WGS) entry which is preliminary data.</text>
</comment>
<protein>
    <submittedName>
        <fullName evidence="2">Uncharacterized protein</fullName>
    </submittedName>
</protein>
<gene>
    <name evidence="2" type="ORF">C8A05DRAFT_17267</name>
</gene>
<keyword evidence="3" id="KW-1185">Reference proteome</keyword>
<evidence type="ECO:0000313" key="2">
    <source>
        <dbReference type="EMBL" id="KAK3900421.1"/>
    </source>
</evidence>
<feature type="chain" id="PRO_5042862152" evidence="1">
    <location>
        <begin position="22"/>
        <end position="173"/>
    </location>
</feature>
<reference evidence="2" key="2">
    <citation type="submission" date="2023-05" db="EMBL/GenBank/DDBJ databases">
        <authorList>
            <consortium name="Lawrence Berkeley National Laboratory"/>
            <person name="Steindorff A."/>
            <person name="Hensen N."/>
            <person name="Bonometti L."/>
            <person name="Westerberg I."/>
            <person name="Brannstrom I.O."/>
            <person name="Guillou S."/>
            <person name="Cros-Aarteil S."/>
            <person name="Calhoun S."/>
            <person name="Haridas S."/>
            <person name="Kuo A."/>
            <person name="Mondo S."/>
            <person name="Pangilinan J."/>
            <person name="Riley R."/>
            <person name="Labutti K."/>
            <person name="Andreopoulos B."/>
            <person name="Lipzen A."/>
            <person name="Chen C."/>
            <person name="Yanf M."/>
            <person name="Daum C."/>
            <person name="Ng V."/>
            <person name="Clum A."/>
            <person name="Ohm R."/>
            <person name="Martin F."/>
            <person name="Silar P."/>
            <person name="Natvig D."/>
            <person name="Lalanne C."/>
            <person name="Gautier V."/>
            <person name="Ament-Velasquez S.L."/>
            <person name="Kruys A."/>
            <person name="Hutchinson M.I."/>
            <person name="Powell A.J."/>
            <person name="Barry K."/>
            <person name="Miller A.N."/>
            <person name="Grigoriev I.V."/>
            <person name="Debuchy R."/>
            <person name="Gladieux P."/>
            <person name="Thoren M.H."/>
            <person name="Johannesson H."/>
        </authorList>
    </citation>
    <scope>NUCLEOTIDE SEQUENCE</scope>
    <source>
        <strain evidence="2">CBS 103.79</strain>
    </source>
</reference>
<dbReference type="AlphaFoldDB" id="A0AAN6MGH7"/>
<dbReference type="Proteomes" id="UP001303889">
    <property type="component" value="Unassembled WGS sequence"/>
</dbReference>
<reference evidence="2" key="1">
    <citation type="journal article" date="2023" name="Mol. Phylogenet. Evol.">
        <title>Genome-scale phylogeny and comparative genomics of the fungal order Sordariales.</title>
        <authorList>
            <person name="Hensen N."/>
            <person name="Bonometti L."/>
            <person name="Westerberg I."/>
            <person name="Brannstrom I.O."/>
            <person name="Guillou S."/>
            <person name="Cros-Aarteil S."/>
            <person name="Calhoun S."/>
            <person name="Haridas S."/>
            <person name="Kuo A."/>
            <person name="Mondo S."/>
            <person name="Pangilinan J."/>
            <person name="Riley R."/>
            <person name="LaButti K."/>
            <person name="Andreopoulos B."/>
            <person name="Lipzen A."/>
            <person name="Chen C."/>
            <person name="Yan M."/>
            <person name="Daum C."/>
            <person name="Ng V."/>
            <person name="Clum A."/>
            <person name="Steindorff A."/>
            <person name="Ohm R.A."/>
            <person name="Martin F."/>
            <person name="Silar P."/>
            <person name="Natvig D.O."/>
            <person name="Lalanne C."/>
            <person name="Gautier V."/>
            <person name="Ament-Velasquez S.L."/>
            <person name="Kruys A."/>
            <person name="Hutchinson M.I."/>
            <person name="Powell A.J."/>
            <person name="Barry K."/>
            <person name="Miller A.N."/>
            <person name="Grigoriev I.V."/>
            <person name="Debuchy R."/>
            <person name="Gladieux P."/>
            <person name="Hiltunen Thoren M."/>
            <person name="Johannesson H."/>
        </authorList>
    </citation>
    <scope>NUCLEOTIDE SEQUENCE</scope>
    <source>
        <strain evidence="2">CBS 103.79</strain>
    </source>
</reference>
<evidence type="ECO:0000313" key="3">
    <source>
        <dbReference type="Proteomes" id="UP001303889"/>
    </source>
</evidence>
<keyword evidence="1" id="KW-0732">Signal</keyword>